<reference evidence="2" key="1">
    <citation type="submission" date="2016-11" db="UniProtKB">
        <authorList>
            <consortium name="WormBaseParasite"/>
        </authorList>
    </citation>
    <scope>IDENTIFICATION</scope>
    <source>
        <strain evidence="2">KR3021</strain>
    </source>
</reference>
<name>A0AC35U9J5_9BILA</name>
<dbReference type="WBParaSite" id="RSKR_0000879600.1">
    <property type="protein sequence ID" value="RSKR_0000879600.1"/>
    <property type="gene ID" value="RSKR_0000879600"/>
</dbReference>
<accession>A0AC35U9J5</accession>
<evidence type="ECO:0000313" key="1">
    <source>
        <dbReference type="Proteomes" id="UP000095286"/>
    </source>
</evidence>
<evidence type="ECO:0000313" key="2">
    <source>
        <dbReference type="WBParaSite" id="RSKR_0000879600.1"/>
    </source>
</evidence>
<dbReference type="Proteomes" id="UP000095286">
    <property type="component" value="Unplaced"/>
</dbReference>
<proteinExistence type="predicted"/>
<protein>
    <submittedName>
        <fullName evidence="2">NUC153 domain-containing protein</fullName>
    </submittedName>
</protein>
<organism evidence="1 2">
    <name type="scientific">Rhabditophanes sp. KR3021</name>
    <dbReference type="NCBI Taxonomy" id="114890"/>
    <lineage>
        <taxon>Eukaryota</taxon>
        <taxon>Metazoa</taxon>
        <taxon>Ecdysozoa</taxon>
        <taxon>Nematoda</taxon>
        <taxon>Chromadorea</taxon>
        <taxon>Rhabditida</taxon>
        <taxon>Tylenchina</taxon>
        <taxon>Panagrolaimomorpha</taxon>
        <taxon>Strongyloidoidea</taxon>
        <taxon>Alloionematidae</taxon>
        <taxon>Rhabditophanes</taxon>
    </lineage>
</organism>
<sequence length="340" mass="39304">MSNQESFGESKEAKRILANEKREDALKRKWQDEVVKKKVIAQSLSEIDNPAKKRKHIVFRDSDDESEAEHRTDIKDEMKLFSDDEASDAEDLIKSRHVGKKGAKLFAIESKFGNDDRFQLDDKFLDDEDDDEEEELNPDETYGEKFENKNKKYEMIRPFSKFDPTNKEHVEWMAAYKTKVAPKEEEVLDKVDKIVVEGTYYAVNANLKDELMTKESDAPFSFLASIGRPEDTPKLVKSITEEPPVEKTNEKKKPEKAKSAPVKTSINTVVVKKFFLEPLASEYKSILANFRRTQKEDLVNSAFKRAQPSLDLCYQQAKKNFKKKDRDSRSGPLFNKNGRK</sequence>